<organism evidence="1 2">
    <name type="scientific">Lophiotrema nucula</name>
    <dbReference type="NCBI Taxonomy" id="690887"/>
    <lineage>
        <taxon>Eukaryota</taxon>
        <taxon>Fungi</taxon>
        <taxon>Dikarya</taxon>
        <taxon>Ascomycota</taxon>
        <taxon>Pezizomycotina</taxon>
        <taxon>Dothideomycetes</taxon>
        <taxon>Pleosporomycetidae</taxon>
        <taxon>Pleosporales</taxon>
        <taxon>Lophiotremataceae</taxon>
        <taxon>Lophiotrema</taxon>
    </lineage>
</organism>
<dbReference type="AlphaFoldDB" id="A0A6A5Z5F3"/>
<evidence type="ECO:0000313" key="2">
    <source>
        <dbReference type="Proteomes" id="UP000799770"/>
    </source>
</evidence>
<accession>A0A6A5Z5F3</accession>
<gene>
    <name evidence="1" type="ORF">BDV96DRAFT_600329</name>
</gene>
<sequence length="388" mass="41004">MTITIFTDDAGNPVFDRSIQTISEAQRFESLSTILDNSALKPRQQVCIACFPLSQSRITDFATWCWRTDNSCLFATTITEPGTYWAHQKTMFLTTIEPLFVTTFVPRDVGTSTSAAFIIAGPTPTQNVLSRTHSVPSTSSIPSNPVFASTLAGLQSTNPNDPITALSHAGVTTAPSFGPSPTPLPLFIPSISMIPVRTPWSQGRVPTAVHLPDGTIILAGSTAVYHGYTISVSATGETISIDGKAIPLLFPDNSEGASTVDFLTLPNGELIYITKAIAPTFDANTASLVVAVVLGQVFTLSAQSGFTTVGAPVTTMKVGEFESSMGWESTQTNIPVYSELSKVLTPGMTPIGTTAASLSMSTGVLCTASSGSGGRNAANLARYVIFWW</sequence>
<name>A0A6A5Z5F3_9PLEO</name>
<proteinExistence type="predicted"/>
<reference evidence="1" key="1">
    <citation type="journal article" date="2020" name="Stud. Mycol.">
        <title>101 Dothideomycetes genomes: a test case for predicting lifestyles and emergence of pathogens.</title>
        <authorList>
            <person name="Haridas S."/>
            <person name="Albert R."/>
            <person name="Binder M."/>
            <person name="Bloem J."/>
            <person name="Labutti K."/>
            <person name="Salamov A."/>
            <person name="Andreopoulos B."/>
            <person name="Baker S."/>
            <person name="Barry K."/>
            <person name="Bills G."/>
            <person name="Bluhm B."/>
            <person name="Cannon C."/>
            <person name="Castanera R."/>
            <person name="Culley D."/>
            <person name="Daum C."/>
            <person name="Ezra D."/>
            <person name="Gonzalez J."/>
            <person name="Henrissat B."/>
            <person name="Kuo A."/>
            <person name="Liang C."/>
            <person name="Lipzen A."/>
            <person name="Lutzoni F."/>
            <person name="Magnuson J."/>
            <person name="Mondo S."/>
            <person name="Nolan M."/>
            <person name="Ohm R."/>
            <person name="Pangilinan J."/>
            <person name="Park H.-J."/>
            <person name="Ramirez L."/>
            <person name="Alfaro M."/>
            <person name="Sun H."/>
            <person name="Tritt A."/>
            <person name="Yoshinaga Y."/>
            <person name="Zwiers L.-H."/>
            <person name="Turgeon B."/>
            <person name="Goodwin S."/>
            <person name="Spatafora J."/>
            <person name="Crous P."/>
            <person name="Grigoriev I."/>
        </authorList>
    </citation>
    <scope>NUCLEOTIDE SEQUENCE</scope>
    <source>
        <strain evidence="1">CBS 627.86</strain>
    </source>
</reference>
<keyword evidence="2" id="KW-1185">Reference proteome</keyword>
<evidence type="ECO:0000313" key="1">
    <source>
        <dbReference type="EMBL" id="KAF2114346.1"/>
    </source>
</evidence>
<dbReference type="Proteomes" id="UP000799770">
    <property type="component" value="Unassembled WGS sequence"/>
</dbReference>
<dbReference type="EMBL" id="ML977325">
    <property type="protein sequence ID" value="KAF2114346.1"/>
    <property type="molecule type" value="Genomic_DNA"/>
</dbReference>
<protein>
    <submittedName>
        <fullName evidence="1">Uncharacterized protein</fullName>
    </submittedName>
</protein>